<dbReference type="GeneID" id="8739318"/>
<gene>
    <name evidence="1" type="ordered locus">Arcpr_0658</name>
</gene>
<name>D2RHE8_ARCPA</name>
<proteinExistence type="predicted"/>
<dbReference type="RefSeq" id="WP_012940059.1">
    <property type="nucleotide sequence ID" value="NC_013741.1"/>
</dbReference>
<dbReference type="PaxDb" id="572546-Arcpr_0658"/>
<evidence type="ECO:0000313" key="2">
    <source>
        <dbReference type="Proteomes" id="UP000001901"/>
    </source>
</evidence>
<dbReference type="KEGG" id="apo:Arcpr_0658"/>
<dbReference type="HOGENOM" id="CLU_2284903_0_0_2"/>
<dbReference type="Proteomes" id="UP000001901">
    <property type="component" value="Chromosome"/>
</dbReference>
<dbReference type="STRING" id="572546.Arcpr_0658"/>
<evidence type="ECO:0008006" key="3">
    <source>
        <dbReference type="Google" id="ProtNLM"/>
    </source>
</evidence>
<organism evidence="1 2">
    <name type="scientific">Archaeoglobus profundus (strain DSM 5631 / JCM 9629 / NBRC 100127 / Av18)</name>
    <dbReference type="NCBI Taxonomy" id="572546"/>
    <lineage>
        <taxon>Archaea</taxon>
        <taxon>Methanobacteriati</taxon>
        <taxon>Methanobacteriota</taxon>
        <taxon>Archaeoglobi</taxon>
        <taxon>Archaeoglobales</taxon>
        <taxon>Archaeoglobaceae</taxon>
        <taxon>Archaeoglobus</taxon>
    </lineage>
</organism>
<sequence>MIEKVGYFLGKLVKVEDGLSGLKKGFEKFFNELKEFQDFEFSAKITEDKLITKSKCPIHKYFGFYCDKFCLSFVEGFARAYGVTKVRRVERQPKSDYCVFEFEI</sequence>
<reference evidence="1 2" key="1">
    <citation type="journal article" date="2010" name="Stand. Genomic Sci.">
        <title>Complete genome sequence of Archaeoglobus profundus type strain (AV18).</title>
        <authorList>
            <person name="von Jan M."/>
            <person name="Lapidus A."/>
            <person name="Del Rio T.G."/>
            <person name="Copeland A."/>
            <person name="Tice H."/>
            <person name="Cheng J.F."/>
            <person name="Lucas S."/>
            <person name="Chen F."/>
            <person name="Nolan M."/>
            <person name="Goodwin L."/>
            <person name="Han C."/>
            <person name="Pitluck S."/>
            <person name="Liolios K."/>
            <person name="Ivanova N."/>
            <person name="Mavromatis K."/>
            <person name="Ovchinnikova G."/>
            <person name="Chertkov O."/>
            <person name="Pati A."/>
            <person name="Chen A."/>
            <person name="Palaniappan K."/>
            <person name="Land M."/>
            <person name="Hauser L."/>
            <person name="Chang Y.J."/>
            <person name="Jeffries C.D."/>
            <person name="Saunders E."/>
            <person name="Brettin T."/>
            <person name="Detter J.C."/>
            <person name="Chain P."/>
            <person name="Eichinger K."/>
            <person name="Huber H."/>
            <person name="Spring S."/>
            <person name="Rohde M."/>
            <person name="Goker M."/>
            <person name="Wirth R."/>
            <person name="Woyke T."/>
            <person name="Bristow J."/>
            <person name="Eisen J.A."/>
            <person name="Markowitz V."/>
            <person name="Hugenholtz P."/>
            <person name="Kyrpides N.C."/>
            <person name="Klenk H.P."/>
        </authorList>
    </citation>
    <scope>NUCLEOTIDE SEQUENCE [LARGE SCALE GENOMIC DNA]</scope>
    <source>
        <strain evidence="2">DSM 5631 / JCM 9629 / NBRC 100127 / Av18</strain>
    </source>
</reference>
<dbReference type="AlphaFoldDB" id="D2RHE8"/>
<protein>
    <recommendedName>
        <fullName evidence="3">4-vinyl reductase 4VR domain-containing protein</fullName>
    </recommendedName>
</protein>
<keyword evidence="2" id="KW-1185">Reference proteome</keyword>
<accession>D2RHE8</accession>
<dbReference type="EMBL" id="CP001857">
    <property type="protein sequence ID" value="ADB57723.1"/>
    <property type="molecule type" value="Genomic_DNA"/>
</dbReference>
<evidence type="ECO:0000313" key="1">
    <source>
        <dbReference type="EMBL" id="ADB57723.1"/>
    </source>
</evidence>